<feature type="binding site" evidence="1">
    <location>
        <position position="132"/>
    </location>
    <ligand>
        <name>Mg(2+)</name>
        <dbReference type="ChEBI" id="CHEBI:18420"/>
        <label>3</label>
    </ligand>
</feature>
<feature type="binding site" evidence="1">
    <location>
        <position position="110"/>
    </location>
    <ligand>
        <name>substrate</name>
    </ligand>
</feature>
<dbReference type="GO" id="GO:0009228">
    <property type="term" value="P:thiamine biosynthetic process"/>
    <property type="evidence" value="ECO:0007669"/>
    <property type="project" value="UniProtKB-KW"/>
</dbReference>
<dbReference type="InterPro" id="IPR036921">
    <property type="entry name" value="PurM-like_N_sf"/>
</dbReference>
<feature type="binding site" evidence="1">
    <location>
        <position position="361"/>
    </location>
    <ligand>
        <name>substrate</name>
    </ligand>
</feature>
<evidence type="ECO:0000313" key="4">
    <source>
        <dbReference type="EMBL" id="MXG88081.1"/>
    </source>
</evidence>
<name>A0A6L7EWU6_9ACTN</name>
<feature type="binding site" evidence="1">
    <location>
        <position position="268"/>
    </location>
    <ligand>
        <name>ATP</name>
        <dbReference type="ChEBI" id="CHEBI:30616"/>
    </ligand>
</feature>
<comment type="miscellaneous">
    <text evidence="1">Reaction mechanism of ThiL seems to utilize a direct, inline transfer of the gamma-phosphate of ATP to TMP rather than a phosphorylated enzyme intermediate.</text>
</comment>
<dbReference type="SUPFAM" id="SSF55326">
    <property type="entry name" value="PurM N-terminal domain-like"/>
    <property type="match status" value="1"/>
</dbReference>
<evidence type="ECO:0000313" key="5">
    <source>
        <dbReference type="Proteomes" id="UP000473325"/>
    </source>
</evidence>
<dbReference type="EMBL" id="WUEK01000001">
    <property type="protein sequence ID" value="MXG88081.1"/>
    <property type="molecule type" value="Genomic_DNA"/>
</dbReference>
<gene>
    <name evidence="1" type="primary">thiL</name>
    <name evidence="4" type="ORF">GRQ65_00775</name>
</gene>
<keyword evidence="1 4" id="KW-0808">Transferase</keyword>
<dbReference type="CDD" id="cd02194">
    <property type="entry name" value="ThiL"/>
    <property type="match status" value="1"/>
</dbReference>
<feature type="binding site" evidence="1">
    <location>
        <begin position="179"/>
        <end position="180"/>
    </location>
    <ligand>
        <name>ATP</name>
        <dbReference type="ChEBI" id="CHEBI:30616"/>
    </ligand>
</feature>
<comment type="caution">
    <text evidence="1">Lacks conserved residue(s) required for the propagation of feature annotation.</text>
</comment>
<accession>A0A6L7EWU6</accession>
<dbReference type="Gene3D" id="3.90.650.10">
    <property type="entry name" value="PurM-like C-terminal domain"/>
    <property type="match status" value="1"/>
</dbReference>
<feature type="binding site" evidence="1">
    <location>
        <position position="132"/>
    </location>
    <ligand>
        <name>Mg(2+)</name>
        <dbReference type="ChEBI" id="CHEBI:18420"/>
        <label>2</label>
    </ligand>
</feature>
<dbReference type="PIRSF" id="PIRSF005303">
    <property type="entry name" value="Thiam_monoph_kin"/>
    <property type="match status" value="1"/>
</dbReference>
<feature type="binding site" evidence="1">
    <location>
        <position position="103"/>
    </location>
    <ligand>
        <name>Mg(2+)</name>
        <dbReference type="ChEBI" id="CHEBI:18420"/>
        <label>2</label>
    </ligand>
</feature>
<dbReference type="InterPro" id="IPR010918">
    <property type="entry name" value="PurM-like_C_dom"/>
</dbReference>
<proteinExistence type="inferred from homology"/>
<dbReference type="Gene3D" id="3.30.1330.10">
    <property type="entry name" value="PurM-like, N-terminal domain"/>
    <property type="match status" value="1"/>
</dbReference>
<keyword evidence="1" id="KW-0547">Nucleotide-binding</keyword>
<feature type="domain" description="PurM-like N-terminal" evidence="2">
    <location>
        <begin position="85"/>
        <end position="196"/>
    </location>
</feature>
<evidence type="ECO:0000259" key="2">
    <source>
        <dbReference type="Pfam" id="PF00586"/>
    </source>
</evidence>
<dbReference type="InterPro" id="IPR016188">
    <property type="entry name" value="PurM-like_N"/>
</dbReference>
<keyword evidence="5" id="KW-1185">Reference proteome</keyword>
<keyword evidence="1" id="KW-0784">Thiamine biosynthesis</keyword>
<feature type="binding site" evidence="1">
    <location>
        <position position="87"/>
    </location>
    <ligand>
        <name>Mg(2+)</name>
        <dbReference type="ChEBI" id="CHEBI:18420"/>
        <label>3</label>
    </ligand>
</feature>
<dbReference type="Proteomes" id="UP000473325">
    <property type="component" value="Unassembled WGS sequence"/>
</dbReference>
<dbReference type="AlphaFoldDB" id="A0A6L7EWU6"/>
<comment type="catalytic activity">
    <reaction evidence="1">
        <text>thiamine phosphate + ATP = thiamine diphosphate + ADP</text>
        <dbReference type="Rhea" id="RHEA:15913"/>
        <dbReference type="ChEBI" id="CHEBI:30616"/>
        <dbReference type="ChEBI" id="CHEBI:37575"/>
        <dbReference type="ChEBI" id="CHEBI:58937"/>
        <dbReference type="ChEBI" id="CHEBI:456216"/>
        <dbReference type="EC" id="2.7.4.16"/>
    </reaction>
</comment>
<feature type="domain" description="PurM-like C-terminal" evidence="3">
    <location>
        <begin position="208"/>
        <end position="348"/>
    </location>
</feature>
<feature type="binding site" evidence="1">
    <location>
        <position position="102"/>
    </location>
    <ligand>
        <name>Mg(2+)</name>
        <dbReference type="ChEBI" id="CHEBI:18420"/>
        <label>1</label>
    </ligand>
</feature>
<dbReference type="InterPro" id="IPR036676">
    <property type="entry name" value="PurM-like_C_sf"/>
</dbReference>
<evidence type="ECO:0000256" key="1">
    <source>
        <dbReference type="HAMAP-Rule" id="MF_02128"/>
    </source>
</evidence>
<sequence>MCGSPCCCRAGCGPAQPTVTRRAGHTARCRRPPGPLRPDGWWDGGVTLPAGVPADATLADLGEFGLVSQLVALFAQGEHVLVGPGDDAAVLRVRTGHVVVSTDLLVEGRHFRRDWSEAEDVGHRAAAQNLSDINAMGGRAHSLTVGLAAPADLPARWALEFARGFADECALVGASVVGGDLTRADEVVVAVTVIGACTQAPVLRSGARAGDVLALTGRQGWSAGGLAVLSRGFRSPRALVEAYRRPAPPYDAGKVAAEAGATAMIDVSDGLLADAGHIAADSGVALDVRTGSLEVPEPLHAVAAATGSDPLSFVLGGGEDHGLLATFPADSVPPGWLQIGVVTEGEGVTVDGAAYDGDAGWTHF</sequence>
<dbReference type="UniPathway" id="UPA00060">
    <property type="reaction ID" value="UER00142"/>
</dbReference>
<feature type="binding site" evidence="1">
    <location>
        <position position="319"/>
    </location>
    <ligand>
        <name>substrate</name>
    </ligand>
</feature>
<comment type="caution">
    <text evidence="4">The sequence shown here is derived from an EMBL/GenBank/DDBJ whole genome shotgun (WGS) entry which is preliminary data.</text>
</comment>
<dbReference type="PANTHER" id="PTHR30270">
    <property type="entry name" value="THIAMINE-MONOPHOSPHATE KINASE"/>
    <property type="match status" value="1"/>
</dbReference>
<dbReference type="Pfam" id="PF02769">
    <property type="entry name" value="AIRS_C"/>
    <property type="match status" value="1"/>
</dbReference>
<keyword evidence="1" id="KW-0067">ATP-binding</keyword>
<dbReference type="SUPFAM" id="SSF56042">
    <property type="entry name" value="PurM C-terminal domain-like"/>
    <property type="match status" value="1"/>
</dbReference>
<dbReference type="GO" id="GO:0000287">
    <property type="term" value="F:magnesium ion binding"/>
    <property type="evidence" value="ECO:0007669"/>
    <property type="project" value="UniProtKB-UniRule"/>
</dbReference>
<feature type="binding site" evidence="1">
    <location>
        <position position="180"/>
    </location>
    <ligand>
        <name>Mg(2+)</name>
        <dbReference type="ChEBI" id="CHEBI:18420"/>
        <label>1</label>
    </ligand>
</feature>
<keyword evidence="1" id="KW-0479">Metal-binding</keyword>
<protein>
    <recommendedName>
        <fullName evidence="1">Thiamine-monophosphate kinase</fullName>
        <shortName evidence="1">TMP kinase</shortName>
        <shortName evidence="1">Thiamine-phosphate kinase</shortName>
        <ecNumber evidence="1">2.7.4.16</ecNumber>
    </recommendedName>
</protein>
<dbReference type="EC" id="2.7.4.16" evidence="1"/>
<feature type="binding site" evidence="1">
    <location>
        <position position="204"/>
    </location>
    <ligand>
        <name>ATP</name>
        <dbReference type="ChEBI" id="CHEBI:30616"/>
    </ligand>
</feature>
<feature type="binding site" evidence="1">
    <location>
        <position position="132"/>
    </location>
    <ligand>
        <name>Mg(2+)</name>
        <dbReference type="ChEBI" id="CHEBI:18420"/>
        <label>4</label>
    </ligand>
</feature>
<dbReference type="NCBIfam" id="TIGR01379">
    <property type="entry name" value="thiL"/>
    <property type="match status" value="1"/>
</dbReference>
<dbReference type="GO" id="GO:0009030">
    <property type="term" value="F:thiamine-phosphate kinase activity"/>
    <property type="evidence" value="ECO:0007669"/>
    <property type="project" value="UniProtKB-UniRule"/>
</dbReference>
<dbReference type="InterPro" id="IPR006283">
    <property type="entry name" value="ThiL-like"/>
</dbReference>
<comment type="similarity">
    <text evidence="1">Belongs to the thiamine-monophosphate kinase family.</text>
</comment>
<reference evidence="4 5" key="1">
    <citation type="submission" date="2019-12" db="EMBL/GenBank/DDBJ databases">
        <authorList>
            <person name="Kun Z."/>
        </authorList>
    </citation>
    <scope>NUCLEOTIDE SEQUENCE [LARGE SCALE GENOMIC DNA]</scope>
    <source>
        <strain evidence="4 5">YIM 123512</strain>
    </source>
</reference>
<organism evidence="4 5">
    <name type="scientific">Nocardioides flavescens</name>
    <dbReference type="NCBI Taxonomy" id="2691959"/>
    <lineage>
        <taxon>Bacteria</taxon>
        <taxon>Bacillati</taxon>
        <taxon>Actinomycetota</taxon>
        <taxon>Actinomycetes</taxon>
        <taxon>Propionibacteriales</taxon>
        <taxon>Nocardioidaceae</taxon>
        <taxon>Nocardioides</taxon>
    </lineage>
</organism>
<keyword evidence="1 4" id="KW-0418">Kinase</keyword>
<dbReference type="Pfam" id="PF00586">
    <property type="entry name" value="AIRS"/>
    <property type="match status" value="1"/>
</dbReference>
<dbReference type="NCBIfam" id="NF004351">
    <property type="entry name" value="PRK05731.1-4"/>
    <property type="match status" value="1"/>
</dbReference>
<dbReference type="GO" id="GO:0005524">
    <property type="term" value="F:ATP binding"/>
    <property type="evidence" value="ECO:0007669"/>
    <property type="project" value="UniProtKB-UniRule"/>
</dbReference>
<feature type="binding site" evidence="1">
    <location>
        <position position="269"/>
    </location>
    <ligand>
        <name>Mg(2+)</name>
        <dbReference type="ChEBI" id="CHEBI:18420"/>
        <label>5</label>
    </ligand>
</feature>
<feature type="binding site" evidence="1">
    <location>
        <position position="266"/>
    </location>
    <ligand>
        <name>Mg(2+)</name>
        <dbReference type="ChEBI" id="CHEBI:18420"/>
        <label>3</label>
    </ligand>
</feature>
<keyword evidence="1" id="KW-0460">Magnesium</keyword>
<comment type="function">
    <text evidence="1">Catalyzes the ATP-dependent phosphorylation of thiamine-monophosphate (TMP) to form thiamine-pyrophosphate (TPP), the active form of vitamin B1.</text>
</comment>
<feature type="binding site" evidence="1">
    <location>
        <position position="103"/>
    </location>
    <ligand>
        <name>Mg(2+)</name>
        <dbReference type="ChEBI" id="CHEBI:18420"/>
        <label>1</label>
    </ligand>
</feature>
<feature type="binding site" evidence="1">
    <location>
        <position position="87"/>
    </location>
    <ligand>
        <name>Mg(2+)</name>
        <dbReference type="ChEBI" id="CHEBI:18420"/>
        <label>4</label>
    </ligand>
</feature>
<dbReference type="PANTHER" id="PTHR30270:SF0">
    <property type="entry name" value="THIAMINE-MONOPHOSPHATE KINASE"/>
    <property type="match status" value="1"/>
</dbReference>
<feature type="binding site" evidence="1">
    <location>
        <position position="101"/>
    </location>
    <ligand>
        <name>Mg(2+)</name>
        <dbReference type="ChEBI" id="CHEBI:18420"/>
        <label>4</label>
    </ligand>
</feature>
<dbReference type="GO" id="GO:0009229">
    <property type="term" value="P:thiamine diphosphate biosynthetic process"/>
    <property type="evidence" value="ECO:0007669"/>
    <property type="project" value="UniProtKB-UniRule"/>
</dbReference>
<comment type="pathway">
    <text evidence="1">Cofactor biosynthesis; thiamine diphosphate biosynthesis; thiamine diphosphate from thiamine phosphate: step 1/1.</text>
</comment>
<evidence type="ECO:0000259" key="3">
    <source>
        <dbReference type="Pfam" id="PF02769"/>
    </source>
</evidence>
<dbReference type="HAMAP" id="MF_02128">
    <property type="entry name" value="TMP_kinase"/>
    <property type="match status" value="1"/>
</dbReference>